<feature type="compositionally biased region" description="Polar residues" evidence="1">
    <location>
        <begin position="154"/>
        <end position="168"/>
    </location>
</feature>
<accession>I3SVN0</accession>
<proteinExistence type="evidence at transcript level"/>
<organism evidence="3">
    <name type="scientific">Lotus japonicus</name>
    <name type="common">Lotus corniculatus var. japonicus</name>
    <dbReference type="NCBI Taxonomy" id="34305"/>
    <lineage>
        <taxon>Eukaryota</taxon>
        <taxon>Viridiplantae</taxon>
        <taxon>Streptophyta</taxon>
        <taxon>Embryophyta</taxon>
        <taxon>Tracheophyta</taxon>
        <taxon>Spermatophyta</taxon>
        <taxon>Magnoliopsida</taxon>
        <taxon>eudicotyledons</taxon>
        <taxon>Gunneridae</taxon>
        <taxon>Pentapetalae</taxon>
        <taxon>rosids</taxon>
        <taxon>fabids</taxon>
        <taxon>Fabales</taxon>
        <taxon>Fabaceae</taxon>
        <taxon>Papilionoideae</taxon>
        <taxon>50 kb inversion clade</taxon>
        <taxon>NPAAA clade</taxon>
        <taxon>Hologalegina</taxon>
        <taxon>robinioid clade</taxon>
        <taxon>Loteae</taxon>
        <taxon>Lotus</taxon>
    </lineage>
</organism>
<feature type="region of interest" description="Disordered" evidence="1">
    <location>
        <begin position="154"/>
        <end position="199"/>
    </location>
</feature>
<sequence length="199" mass="22287">MENEPNGDPKKSCSWTLIEEENLMNILQELVVEGQKQPNGKFNAGAHETTVQRMRARMQGIDITSKHVVNKLKRWNAKYVAVFDMINTSGFGWDEARKCVIVDSPEVLQQYLAHHPRAQNVVNKPYPEFEKMQIIFVKDRADGHIAESFVDAVENTQQENDLGNGATQEESEIPINSPPPVSAPGSSSVSRASKNVLEK</sequence>
<dbReference type="InterPro" id="IPR024752">
    <property type="entry name" value="Myb/SANT-like_dom"/>
</dbReference>
<dbReference type="PANTHER" id="PTHR46250">
    <property type="entry name" value="MYB/SANT-LIKE DNA-BINDING DOMAIN PROTEIN-RELATED"/>
    <property type="match status" value="1"/>
</dbReference>
<feature type="compositionally biased region" description="Low complexity" evidence="1">
    <location>
        <begin position="183"/>
        <end position="193"/>
    </location>
</feature>
<feature type="domain" description="Myb/SANT-like" evidence="2">
    <location>
        <begin position="15"/>
        <end position="103"/>
    </location>
</feature>
<protein>
    <recommendedName>
        <fullName evidence="2">Myb/SANT-like domain-containing protein</fullName>
    </recommendedName>
</protein>
<evidence type="ECO:0000256" key="1">
    <source>
        <dbReference type="SAM" id="MobiDB-lite"/>
    </source>
</evidence>
<dbReference type="Pfam" id="PF12776">
    <property type="entry name" value="Myb_DNA-bind_3"/>
    <property type="match status" value="1"/>
</dbReference>
<reference evidence="3" key="1">
    <citation type="submission" date="2012-05" db="EMBL/GenBank/DDBJ databases">
        <authorList>
            <person name="Krishnakumar V."/>
            <person name="Cheung F."/>
            <person name="Xiao Y."/>
            <person name="Chan A."/>
            <person name="Moskal W.A."/>
            <person name="Town C.D."/>
        </authorList>
    </citation>
    <scope>NUCLEOTIDE SEQUENCE</scope>
</reference>
<dbReference type="PANTHER" id="PTHR46250:SF18">
    <property type="entry name" value="MYB_SANT-LIKE DOMAIN-CONTAINING PROTEIN"/>
    <property type="match status" value="1"/>
</dbReference>
<dbReference type="EMBL" id="BT144528">
    <property type="protein sequence ID" value="AFK44322.1"/>
    <property type="molecule type" value="mRNA"/>
</dbReference>
<name>I3SVN0_LOTJA</name>
<evidence type="ECO:0000313" key="3">
    <source>
        <dbReference type="EMBL" id="AFK44322.1"/>
    </source>
</evidence>
<evidence type="ECO:0000259" key="2">
    <source>
        <dbReference type="Pfam" id="PF12776"/>
    </source>
</evidence>
<dbReference type="AlphaFoldDB" id="I3SVN0"/>